<dbReference type="Pfam" id="PF01381">
    <property type="entry name" value="HTH_3"/>
    <property type="match status" value="1"/>
</dbReference>
<dbReference type="SMART" id="SM00530">
    <property type="entry name" value="HTH_XRE"/>
    <property type="match status" value="1"/>
</dbReference>
<organism evidence="3 4">
    <name type="scientific">Chryseobacterium gallinarum</name>
    <dbReference type="NCBI Taxonomy" id="1324352"/>
    <lineage>
        <taxon>Bacteria</taxon>
        <taxon>Pseudomonadati</taxon>
        <taxon>Bacteroidota</taxon>
        <taxon>Flavobacteriia</taxon>
        <taxon>Flavobacteriales</taxon>
        <taxon>Weeksellaceae</taxon>
        <taxon>Chryseobacterium group</taxon>
        <taxon>Chryseobacterium</taxon>
    </lineage>
</organism>
<dbReference type="RefSeq" id="WP_053327158.1">
    <property type="nucleotide sequence ID" value="NZ_CP009928.1"/>
</dbReference>
<sequence>MSLLSENIRYLRNQLGYSQQKVADDLIITRGRYGKYEDGATEPPIEILLRISHYYHVSIDLLVSVDLRKIPLKEILELPDNRILLPIKVDNAGENKIEIIPHKASMGYLNGYADPEYIESLQTISLPFLKGGKYRAFPADGASMPPHKDNSFIIGKYVENLADIRTGKTYVFLTRSEGITYKRLLKVNKDSLEVSADNVFYKSYEIHLSDILEIWQYASSIATQEFSKDDFQLDNIAIIRMLQELKDEVRKLKGNSAVSGNN</sequence>
<dbReference type="InterPro" id="IPR039418">
    <property type="entry name" value="LexA-like"/>
</dbReference>
<dbReference type="EMBL" id="CP009928">
    <property type="protein sequence ID" value="AKK71901.1"/>
    <property type="molecule type" value="Genomic_DNA"/>
</dbReference>
<dbReference type="PANTHER" id="PTHR46558:SF11">
    <property type="entry name" value="HTH-TYPE TRANSCRIPTIONAL REGULATOR XRE"/>
    <property type="match status" value="1"/>
</dbReference>
<dbReference type="CDD" id="cd00093">
    <property type="entry name" value="HTH_XRE"/>
    <property type="match status" value="1"/>
</dbReference>
<dbReference type="SUPFAM" id="SSF47413">
    <property type="entry name" value="lambda repressor-like DNA-binding domains"/>
    <property type="match status" value="1"/>
</dbReference>
<dbReference type="PROSITE" id="PS50943">
    <property type="entry name" value="HTH_CROC1"/>
    <property type="match status" value="1"/>
</dbReference>
<dbReference type="InterPro" id="IPR010982">
    <property type="entry name" value="Lambda_DNA-bd_dom_sf"/>
</dbReference>
<protein>
    <submittedName>
        <fullName evidence="3">XRE family transcriptional regulator</fullName>
    </submittedName>
</protein>
<dbReference type="PANTHER" id="PTHR46558">
    <property type="entry name" value="TRACRIPTIONAL REGULATORY PROTEIN-RELATED-RELATED"/>
    <property type="match status" value="1"/>
</dbReference>
<dbReference type="AlphaFoldDB" id="A0A0G3LY68"/>
<dbReference type="Gene3D" id="1.10.260.40">
    <property type="entry name" value="lambda repressor-like DNA-binding domains"/>
    <property type="match status" value="1"/>
</dbReference>
<feature type="domain" description="HTH cro/C1-type" evidence="2">
    <location>
        <begin position="8"/>
        <end position="62"/>
    </location>
</feature>
<name>A0A0G3LY68_CHRGL</name>
<evidence type="ECO:0000313" key="3">
    <source>
        <dbReference type="EMBL" id="AKK71901.1"/>
    </source>
</evidence>
<evidence type="ECO:0000256" key="1">
    <source>
        <dbReference type="ARBA" id="ARBA00023125"/>
    </source>
</evidence>
<reference evidence="3 4" key="1">
    <citation type="submission" date="2014-11" db="EMBL/GenBank/DDBJ databases">
        <authorList>
            <person name="Park G.-S."/>
            <person name="Hong S.-J."/>
            <person name="Jung B.K."/>
            <person name="Khan A.R."/>
            <person name="Kwak Y."/>
            <person name="Shin J.-H."/>
        </authorList>
    </citation>
    <scope>NUCLEOTIDE SEQUENCE [LARGE SCALE GENOMIC DNA]</scope>
    <source>
        <strain evidence="3 4">DSM 27622</strain>
    </source>
</reference>
<dbReference type="GO" id="GO:0003677">
    <property type="term" value="F:DNA binding"/>
    <property type="evidence" value="ECO:0007669"/>
    <property type="project" value="UniProtKB-KW"/>
</dbReference>
<accession>A0A0G3LY68</accession>
<dbReference type="OrthoDB" id="3831186at2"/>
<dbReference type="PATRIC" id="fig|1324352.5.peg.851"/>
<proteinExistence type="predicted"/>
<evidence type="ECO:0000259" key="2">
    <source>
        <dbReference type="PROSITE" id="PS50943"/>
    </source>
</evidence>
<dbReference type="Proteomes" id="UP000035213">
    <property type="component" value="Chromosome"/>
</dbReference>
<dbReference type="InterPro" id="IPR001387">
    <property type="entry name" value="Cro/C1-type_HTH"/>
</dbReference>
<keyword evidence="1" id="KW-0238">DNA-binding</keyword>
<gene>
    <name evidence="3" type="ORF">OK18_03950</name>
</gene>
<dbReference type="CDD" id="cd06529">
    <property type="entry name" value="S24_LexA-like"/>
    <property type="match status" value="1"/>
</dbReference>
<dbReference type="STRING" id="1324352.OK18_03950"/>
<evidence type="ECO:0000313" key="4">
    <source>
        <dbReference type="Proteomes" id="UP000035213"/>
    </source>
</evidence>
<dbReference type="Gene3D" id="2.10.109.10">
    <property type="entry name" value="Umud Fragment, subunit A"/>
    <property type="match status" value="1"/>
</dbReference>
<dbReference type="KEGG" id="cgn:OK18_03950"/>